<dbReference type="InterPro" id="IPR036397">
    <property type="entry name" value="RNaseH_sf"/>
</dbReference>
<name>A0ABS1UF28_9PROT</name>
<organism evidence="1 2">
    <name type="scientific">Belnapia arida</name>
    <dbReference type="NCBI Taxonomy" id="2804533"/>
    <lineage>
        <taxon>Bacteria</taxon>
        <taxon>Pseudomonadati</taxon>
        <taxon>Pseudomonadota</taxon>
        <taxon>Alphaproteobacteria</taxon>
        <taxon>Acetobacterales</taxon>
        <taxon>Roseomonadaceae</taxon>
        <taxon>Belnapia</taxon>
    </lineage>
</organism>
<keyword evidence="2" id="KW-1185">Reference proteome</keyword>
<proteinExistence type="predicted"/>
<gene>
    <name evidence="1" type="ORF">JMJ56_31970</name>
</gene>
<dbReference type="Proteomes" id="UP000660885">
    <property type="component" value="Unassembled WGS sequence"/>
</dbReference>
<evidence type="ECO:0000313" key="2">
    <source>
        <dbReference type="Proteomes" id="UP000660885"/>
    </source>
</evidence>
<sequence length="88" mass="9927">MRENQNLLSIDTGIREAIRTTGASLLYLLPYSPDPNPIEWAFAKLKVLLRKAAAHTRQVLWTTIGHMRDTFTPAAQQNHSDNSGYGFE</sequence>
<protein>
    <recommendedName>
        <fullName evidence="3">Tc1-like transposase DDE domain-containing protein</fullName>
    </recommendedName>
</protein>
<accession>A0ABS1UF28</accession>
<evidence type="ECO:0008006" key="3">
    <source>
        <dbReference type="Google" id="ProtNLM"/>
    </source>
</evidence>
<dbReference type="Gene3D" id="3.30.420.10">
    <property type="entry name" value="Ribonuclease H-like superfamily/Ribonuclease H"/>
    <property type="match status" value="1"/>
</dbReference>
<comment type="caution">
    <text evidence="1">The sequence shown here is derived from an EMBL/GenBank/DDBJ whole genome shotgun (WGS) entry which is preliminary data.</text>
</comment>
<dbReference type="EMBL" id="JAETWB010000085">
    <property type="protein sequence ID" value="MBL6082584.1"/>
    <property type="molecule type" value="Genomic_DNA"/>
</dbReference>
<evidence type="ECO:0000313" key="1">
    <source>
        <dbReference type="EMBL" id="MBL6082584.1"/>
    </source>
</evidence>
<reference evidence="1 2" key="1">
    <citation type="submission" date="2021-01" db="EMBL/GenBank/DDBJ databases">
        <title>Belnapia mucosa sp. nov. and Belnapia arida sp. nov., isolated from the Tabernas Desert (Almeria, Spain).</title>
        <authorList>
            <person name="Molina-Menor E."/>
            <person name="Vidal-Verdu A."/>
            <person name="Calonge A."/>
            <person name="Satari L."/>
            <person name="Pereto J."/>
            <person name="Porcar M."/>
        </authorList>
    </citation>
    <scope>NUCLEOTIDE SEQUENCE [LARGE SCALE GENOMIC DNA]</scope>
    <source>
        <strain evidence="1 2">T18</strain>
    </source>
</reference>